<protein>
    <submittedName>
        <fullName evidence="1">Uncharacterized protein</fullName>
    </submittedName>
</protein>
<accession>A0A481ZE28</accession>
<dbReference type="EMBL" id="MK500598">
    <property type="protein sequence ID" value="QBK93542.1"/>
    <property type="molecule type" value="Genomic_DNA"/>
</dbReference>
<evidence type="ECO:0000313" key="1">
    <source>
        <dbReference type="EMBL" id="QBK93542.1"/>
    </source>
</evidence>
<organism evidence="1">
    <name type="scientific">Pithovirus LCPAC404</name>
    <dbReference type="NCBI Taxonomy" id="2506597"/>
    <lineage>
        <taxon>Viruses</taxon>
        <taxon>Pithoviruses</taxon>
    </lineage>
</organism>
<proteinExistence type="predicted"/>
<name>A0A481ZE28_9VIRU</name>
<reference evidence="1" key="1">
    <citation type="journal article" date="2019" name="MBio">
        <title>Virus Genomes from Deep Sea Sediments Expand the Ocean Megavirome and Support Independent Origins of Viral Gigantism.</title>
        <authorList>
            <person name="Backstrom D."/>
            <person name="Yutin N."/>
            <person name="Jorgensen S.L."/>
            <person name="Dharamshi J."/>
            <person name="Homa F."/>
            <person name="Zaremba-Niedwiedzka K."/>
            <person name="Spang A."/>
            <person name="Wolf Y.I."/>
            <person name="Koonin E.V."/>
            <person name="Ettema T.J."/>
        </authorList>
    </citation>
    <scope>NUCLEOTIDE SEQUENCE</scope>
</reference>
<sequence>MTYNISFLKSESCDNTKPISFQDLKDEILRLSRDQSSTEQKSMYTLRNISLNNDDYYYDVDVSNVICTNGNFWDALLKFDKYLSNSAIVQQCYLQNLYEMTVDNPHRDFQVDRSSKIDDIMNLTDSDLHKALYYLARFAVDIPFEECLQITEITAQIT</sequence>
<gene>
    <name evidence="1" type="ORF">LCPAC404_02460</name>
</gene>